<sequence>MTRVKKEKRTLRCSNCLNQYQSVASTPRCPKCHSRKHLEVNKQLEMDMTKLGAKTKEEAEEAAEKYQKRVKAAVEKQQSTSAKPLVKSTKETVKKAKKVAKEKPQASETKEPVALLSSTQSTSITPEVEETLRKLETEIATINSKLGTIRKQWVPKSNIVTLDFLVSGLFLAVLYLLFFK</sequence>
<keyword evidence="2" id="KW-0472">Membrane</keyword>
<organism evidence="3">
    <name type="scientific">Myoviridae sp. ctijX18</name>
    <dbReference type="NCBI Taxonomy" id="2825154"/>
    <lineage>
        <taxon>Viruses</taxon>
        <taxon>Duplodnaviria</taxon>
        <taxon>Heunggongvirae</taxon>
        <taxon>Uroviricota</taxon>
        <taxon>Caudoviricetes</taxon>
    </lineage>
</organism>
<evidence type="ECO:0000313" key="3">
    <source>
        <dbReference type="EMBL" id="DAF97442.1"/>
    </source>
</evidence>
<keyword evidence="2" id="KW-0812">Transmembrane</keyword>
<reference evidence="3" key="1">
    <citation type="journal article" date="2021" name="Proc. Natl. Acad. Sci. U.S.A.">
        <title>A Catalog of Tens of Thousands of Viruses from Human Metagenomes Reveals Hidden Associations with Chronic Diseases.</title>
        <authorList>
            <person name="Tisza M.J."/>
            <person name="Buck C.B."/>
        </authorList>
    </citation>
    <scope>NUCLEOTIDE SEQUENCE</scope>
    <source>
        <strain evidence="3">CtijX18</strain>
    </source>
</reference>
<feature type="region of interest" description="Disordered" evidence="1">
    <location>
        <begin position="97"/>
        <end position="120"/>
    </location>
</feature>
<keyword evidence="2" id="KW-1133">Transmembrane helix</keyword>
<evidence type="ECO:0000256" key="1">
    <source>
        <dbReference type="SAM" id="MobiDB-lite"/>
    </source>
</evidence>
<dbReference type="EMBL" id="BK016133">
    <property type="protein sequence ID" value="DAF97442.1"/>
    <property type="molecule type" value="Genomic_DNA"/>
</dbReference>
<protein>
    <submittedName>
        <fullName evidence="3">Zinc-ribbon containing domain protein</fullName>
    </submittedName>
</protein>
<proteinExistence type="predicted"/>
<feature type="transmembrane region" description="Helical" evidence="2">
    <location>
        <begin position="159"/>
        <end position="178"/>
    </location>
</feature>
<feature type="compositionally biased region" description="Basic and acidic residues" evidence="1">
    <location>
        <begin position="97"/>
        <end position="111"/>
    </location>
</feature>
<evidence type="ECO:0000256" key="2">
    <source>
        <dbReference type="SAM" id="Phobius"/>
    </source>
</evidence>
<accession>A0A8S5USR2</accession>
<name>A0A8S5USR2_9CAUD</name>